<keyword evidence="2" id="KW-1185">Reference proteome</keyword>
<protein>
    <submittedName>
        <fullName evidence="1">Allose kinase</fullName>
        <ecNumber evidence="1">2.7.1.55</ecNumber>
    </submittedName>
</protein>
<dbReference type="PANTHER" id="PTHR18964:SF169">
    <property type="entry name" value="N-ACETYLMANNOSAMINE KINASE"/>
    <property type="match status" value="1"/>
</dbReference>
<dbReference type="EMBL" id="JAUSVX010000026">
    <property type="protein sequence ID" value="MDQ0474755.1"/>
    <property type="molecule type" value="Genomic_DNA"/>
</dbReference>
<name>A0ABU0JKE5_9HYPH</name>
<dbReference type="InterPro" id="IPR043129">
    <property type="entry name" value="ATPase_NBD"/>
</dbReference>
<dbReference type="PANTHER" id="PTHR18964">
    <property type="entry name" value="ROK (REPRESSOR, ORF, KINASE) FAMILY"/>
    <property type="match status" value="1"/>
</dbReference>
<dbReference type="Proteomes" id="UP001242480">
    <property type="component" value="Unassembled WGS sequence"/>
</dbReference>
<keyword evidence="1" id="KW-0418">Kinase</keyword>
<evidence type="ECO:0000313" key="2">
    <source>
        <dbReference type="Proteomes" id="UP001242480"/>
    </source>
</evidence>
<sequence>MSGALAVVEIGGTSVKLGFARDGRPLDFARTCATTRIRCADPVAALAAILAEASAEAGLAPAQAVVTVPGFIDRDFDRVLQAANVPELNGLALASALARATGMPVRLERDVALQLLGECRAGAVKGESHVLAVYVGTGIGAAYMGEGTVFRGGGWALEIGHMPMHGLGRTLPGIEPDRVEVYASGRALEALAAAHAVPVAELFTAEAPGLQAALAGVVRDQAFAVASAIALLSPRTVLIGGGVVEMAGYPRRRLAAIIADHLPLPQSIQPLDLRWAELGWQAAVWGAIGLVGEG</sequence>
<proteinExistence type="predicted"/>
<organism evidence="1 2">
    <name type="scientific">Labrys wisconsinensis</name>
    <dbReference type="NCBI Taxonomy" id="425677"/>
    <lineage>
        <taxon>Bacteria</taxon>
        <taxon>Pseudomonadati</taxon>
        <taxon>Pseudomonadota</taxon>
        <taxon>Alphaproteobacteria</taxon>
        <taxon>Hyphomicrobiales</taxon>
        <taxon>Xanthobacteraceae</taxon>
        <taxon>Labrys</taxon>
    </lineage>
</organism>
<keyword evidence="1" id="KW-0808">Transferase</keyword>
<dbReference type="SUPFAM" id="SSF53067">
    <property type="entry name" value="Actin-like ATPase domain"/>
    <property type="match status" value="1"/>
</dbReference>
<dbReference type="GO" id="GO:0008787">
    <property type="term" value="F:D-allose kinase activity"/>
    <property type="evidence" value="ECO:0007669"/>
    <property type="project" value="UniProtKB-EC"/>
</dbReference>
<evidence type="ECO:0000313" key="1">
    <source>
        <dbReference type="EMBL" id="MDQ0474755.1"/>
    </source>
</evidence>
<dbReference type="Gene3D" id="3.30.420.40">
    <property type="match status" value="2"/>
</dbReference>
<dbReference type="EC" id="2.7.1.55" evidence="1"/>
<comment type="caution">
    <text evidence="1">The sequence shown here is derived from an EMBL/GenBank/DDBJ whole genome shotgun (WGS) entry which is preliminary data.</text>
</comment>
<accession>A0ABU0JKE5</accession>
<dbReference type="InterPro" id="IPR000600">
    <property type="entry name" value="ROK"/>
</dbReference>
<gene>
    <name evidence="1" type="ORF">QO011_007797</name>
</gene>
<dbReference type="RefSeq" id="WP_307284926.1">
    <property type="nucleotide sequence ID" value="NZ_JAUSVX010000026.1"/>
</dbReference>
<reference evidence="1 2" key="1">
    <citation type="submission" date="2023-07" db="EMBL/GenBank/DDBJ databases">
        <title>Genomic Encyclopedia of Type Strains, Phase IV (KMG-IV): sequencing the most valuable type-strain genomes for metagenomic binning, comparative biology and taxonomic classification.</title>
        <authorList>
            <person name="Goeker M."/>
        </authorList>
    </citation>
    <scope>NUCLEOTIDE SEQUENCE [LARGE SCALE GENOMIC DNA]</scope>
    <source>
        <strain evidence="1 2">DSM 19619</strain>
    </source>
</reference>
<dbReference type="Pfam" id="PF00480">
    <property type="entry name" value="ROK"/>
    <property type="match status" value="1"/>
</dbReference>